<dbReference type="NCBIfam" id="NF001490">
    <property type="entry name" value="PRK00346.1-4"/>
    <property type="match status" value="1"/>
</dbReference>
<sequence>MRILCSNDDGIHARGLESLVKIAEELSDDVWVVAPQEEQSGAARALTLAHPLRVRKYDERRFSVFGTPSDAVVMGVTRVLDDKKPDLILSGVNNGQNLAEDVTVSGTIAAAFQGMSLGIPSIALSLSRLEREAARWETPEAHGAKIVRQILDAGWPEDVVVNVNFPDRAPDEVDGVEVTTQGHRDAFQLFAEERKDLRGGTYYWYGYTGKRSNPPAGTDLRAIYDGRISITPLHLALTHMESHAALTEAIKSK</sequence>
<evidence type="ECO:0000313" key="9">
    <source>
        <dbReference type="EMBL" id="WDI30640.1"/>
    </source>
</evidence>
<dbReference type="GO" id="GO:0000166">
    <property type="term" value="F:nucleotide binding"/>
    <property type="evidence" value="ECO:0007669"/>
    <property type="project" value="UniProtKB-KW"/>
</dbReference>
<dbReference type="Gene3D" id="3.40.1210.10">
    <property type="entry name" value="Survival protein SurE-like phosphatase/nucleotidase"/>
    <property type="match status" value="1"/>
</dbReference>
<keyword evidence="6 7" id="KW-0378">Hydrolase</keyword>
<comment type="subcellular location">
    <subcellularLocation>
        <location evidence="7">Cytoplasm</location>
    </subcellularLocation>
</comment>
<dbReference type="InterPro" id="IPR002828">
    <property type="entry name" value="SurE-like_Pase/nucleotidase"/>
</dbReference>
<feature type="binding site" evidence="7">
    <location>
        <position position="93"/>
    </location>
    <ligand>
        <name>a divalent metal cation</name>
        <dbReference type="ChEBI" id="CHEBI:60240"/>
    </ligand>
</feature>
<evidence type="ECO:0000256" key="5">
    <source>
        <dbReference type="ARBA" id="ARBA00022741"/>
    </source>
</evidence>
<dbReference type="AlphaFoldDB" id="A0AAF0CBC8"/>
<dbReference type="Pfam" id="PF01975">
    <property type="entry name" value="SurE"/>
    <property type="match status" value="1"/>
</dbReference>
<organism evidence="9 10">
    <name type="scientific">Hyphococcus flavus</name>
    <dbReference type="NCBI Taxonomy" id="1866326"/>
    <lineage>
        <taxon>Bacteria</taxon>
        <taxon>Pseudomonadati</taxon>
        <taxon>Pseudomonadota</taxon>
        <taxon>Alphaproteobacteria</taxon>
        <taxon>Parvularculales</taxon>
        <taxon>Parvularculaceae</taxon>
        <taxon>Hyphococcus</taxon>
    </lineage>
</organism>
<dbReference type="NCBIfam" id="TIGR00087">
    <property type="entry name" value="surE"/>
    <property type="match status" value="1"/>
</dbReference>
<evidence type="ECO:0000259" key="8">
    <source>
        <dbReference type="Pfam" id="PF01975"/>
    </source>
</evidence>
<dbReference type="SUPFAM" id="SSF64167">
    <property type="entry name" value="SurE-like"/>
    <property type="match status" value="1"/>
</dbReference>
<evidence type="ECO:0000256" key="4">
    <source>
        <dbReference type="ARBA" id="ARBA00022723"/>
    </source>
</evidence>
<dbReference type="KEGG" id="hfl:PUV54_11805"/>
<feature type="binding site" evidence="7">
    <location>
        <position position="8"/>
    </location>
    <ligand>
        <name>a divalent metal cation</name>
        <dbReference type="ChEBI" id="CHEBI:60240"/>
    </ligand>
</feature>
<evidence type="ECO:0000256" key="1">
    <source>
        <dbReference type="ARBA" id="ARBA00000815"/>
    </source>
</evidence>
<dbReference type="GO" id="GO:0005737">
    <property type="term" value="C:cytoplasm"/>
    <property type="evidence" value="ECO:0007669"/>
    <property type="project" value="UniProtKB-SubCell"/>
</dbReference>
<dbReference type="HAMAP" id="MF_00060">
    <property type="entry name" value="SurE"/>
    <property type="match status" value="1"/>
</dbReference>
<proteinExistence type="inferred from homology"/>
<keyword evidence="3 7" id="KW-0963">Cytoplasm</keyword>
<dbReference type="Proteomes" id="UP001214043">
    <property type="component" value="Chromosome"/>
</dbReference>
<dbReference type="GO" id="GO:0008253">
    <property type="term" value="F:5'-nucleotidase activity"/>
    <property type="evidence" value="ECO:0007669"/>
    <property type="project" value="UniProtKB-UniRule"/>
</dbReference>
<dbReference type="GO" id="GO:0008254">
    <property type="term" value="F:3'-nucleotidase activity"/>
    <property type="evidence" value="ECO:0007669"/>
    <property type="project" value="TreeGrafter"/>
</dbReference>
<dbReference type="RefSeq" id="WP_274492449.1">
    <property type="nucleotide sequence ID" value="NZ_CP118166.1"/>
</dbReference>
<dbReference type="EMBL" id="CP118166">
    <property type="protein sequence ID" value="WDI30640.1"/>
    <property type="molecule type" value="Genomic_DNA"/>
</dbReference>
<keyword evidence="5 7" id="KW-0547">Nucleotide-binding</keyword>
<name>A0AAF0CBC8_9PROT</name>
<gene>
    <name evidence="7 9" type="primary">surE</name>
    <name evidence="9" type="ORF">PUV54_11805</name>
</gene>
<dbReference type="PANTHER" id="PTHR30457:SF12">
    <property type="entry name" value="5'_3'-NUCLEOTIDASE SURE"/>
    <property type="match status" value="1"/>
</dbReference>
<comment type="function">
    <text evidence="7">Nucleotidase that shows phosphatase activity on nucleoside 5'-monophosphates.</text>
</comment>
<dbReference type="GO" id="GO:0004309">
    <property type="term" value="F:exopolyphosphatase activity"/>
    <property type="evidence" value="ECO:0007669"/>
    <property type="project" value="TreeGrafter"/>
</dbReference>
<comment type="catalytic activity">
    <reaction evidence="1 7">
        <text>a ribonucleoside 5'-phosphate + H2O = a ribonucleoside + phosphate</text>
        <dbReference type="Rhea" id="RHEA:12484"/>
        <dbReference type="ChEBI" id="CHEBI:15377"/>
        <dbReference type="ChEBI" id="CHEBI:18254"/>
        <dbReference type="ChEBI" id="CHEBI:43474"/>
        <dbReference type="ChEBI" id="CHEBI:58043"/>
        <dbReference type="EC" id="3.1.3.5"/>
    </reaction>
</comment>
<evidence type="ECO:0000313" key="10">
    <source>
        <dbReference type="Proteomes" id="UP001214043"/>
    </source>
</evidence>
<comment type="cofactor">
    <cofactor evidence="7">
        <name>a divalent metal cation</name>
        <dbReference type="ChEBI" id="CHEBI:60240"/>
    </cofactor>
    <text evidence="7">Binds 1 divalent metal cation per subunit.</text>
</comment>
<evidence type="ECO:0000256" key="3">
    <source>
        <dbReference type="ARBA" id="ARBA00022490"/>
    </source>
</evidence>
<evidence type="ECO:0000256" key="2">
    <source>
        <dbReference type="ARBA" id="ARBA00011062"/>
    </source>
</evidence>
<keyword evidence="10" id="KW-1185">Reference proteome</keyword>
<evidence type="ECO:0000256" key="7">
    <source>
        <dbReference type="HAMAP-Rule" id="MF_00060"/>
    </source>
</evidence>
<dbReference type="PANTHER" id="PTHR30457">
    <property type="entry name" value="5'-NUCLEOTIDASE SURE"/>
    <property type="match status" value="1"/>
</dbReference>
<keyword evidence="4 7" id="KW-0479">Metal-binding</keyword>
<evidence type="ECO:0000256" key="6">
    <source>
        <dbReference type="ARBA" id="ARBA00022801"/>
    </source>
</evidence>
<comment type="similarity">
    <text evidence="2 7">Belongs to the SurE nucleotidase family.</text>
</comment>
<dbReference type="InterPro" id="IPR030048">
    <property type="entry name" value="SurE"/>
</dbReference>
<feature type="domain" description="Survival protein SurE-like phosphatase/nucleotidase" evidence="8">
    <location>
        <begin position="3"/>
        <end position="185"/>
    </location>
</feature>
<reference evidence="9" key="1">
    <citation type="submission" date="2023-02" db="EMBL/GenBank/DDBJ databases">
        <title>Genome sequence of Hyphococcus flavus.</title>
        <authorList>
            <person name="Rong J.-C."/>
            <person name="Zhao Q."/>
            <person name="Yi M."/>
            <person name="Wu J.-Y."/>
        </authorList>
    </citation>
    <scope>NUCLEOTIDE SEQUENCE</scope>
    <source>
        <strain evidence="9">MCCC 1K03223</strain>
    </source>
</reference>
<dbReference type="InterPro" id="IPR036523">
    <property type="entry name" value="SurE-like_sf"/>
</dbReference>
<feature type="binding site" evidence="7">
    <location>
        <position position="40"/>
    </location>
    <ligand>
        <name>a divalent metal cation</name>
        <dbReference type="ChEBI" id="CHEBI:60240"/>
    </ligand>
</feature>
<accession>A0AAF0CBC8</accession>
<dbReference type="EC" id="3.1.3.5" evidence="7"/>
<dbReference type="GO" id="GO:0046872">
    <property type="term" value="F:metal ion binding"/>
    <property type="evidence" value="ECO:0007669"/>
    <property type="project" value="UniProtKB-UniRule"/>
</dbReference>
<protein>
    <recommendedName>
        <fullName evidence="7">5'-nucleotidase SurE</fullName>
        <ecNumber evidence="7">3.1.3.5</ecNumber>
    </recommendedName>
    <alternativeName>
        <fullName evidence="7">Nucleoside 5'-monophosphate phosphohydrolase</fullName>
    </alternativeName>
</protein>
<feature type="binding site" evidence="7">
    <location>
        <position position="9"/>
    </location>
    <ligand>
        <name>a divalent metal cation</name>
        <dbReference type="ChEBI" id="CHEBI:60240"/>
    </ligand>
</feature>